<evidence type="ECO:0000256" key="1">
    <source>
        <dbReference type="ARBA" id="ARBA00022801"/>
    </source>
</evidence>
<dbReference type="GO" id="GO:0006152">
    <property type="term" value="P:purine nucleoside catabolic process"/>
    <property type="evidence" value="ECO:0007669"/>
    <property type="project" value="TreeGrafter"/>
</dbReference>
<proteinExistence type="predicted"/>
<evidence type="ECO:0000313" key="5">
    <source>
        <dbReference type="Proteomes" id="UP000004016"/>
    </source>
</evidence>
<evidence type="ECO:0000259" key="3">
    <source>
        <dbReference type="Pfam" id="PF01156"/>
    </source>
</evidence>
<evidence type="ECO:0000313" key="4">
    <source>
        <dbReference type="EMBL" id="EDM64308.1"/>
    </source>
</evidence>
<accession>A6BCZ1</accession>
<keyword evidence="1 4" id="KW-0378">Hydrolase</keyword>
<reference evidence="4 5" key="2">
    <citation type="submission" date="2007-04" db="EMBL/GenBank/DDBJ databases">
        <title>Draft genome sequence of Dorea longicatena (DSM 13814).</title>
        <authorList>
            <person name="Sudarsanam P."/>
            <person name="Ley R."/>
            <person name="Guruge J."/>
            <person name="Turnbaugh P.J."/>
            <person name="Mahowald M."/>
            <person name="Liep D."/>
            <person name="Gordon J."/>
        </authorList>
    </citation>
    <scope>NUCLEOTIDE SEQUENCE [LARGE SCALE GENOMIC DNA]</scope>
    <source>
        <strain evidence="4 5">DSM 13814</strain>
    </source>
</reference>
<dbReference type="GO" id="GO:0008477">
    <property type="term" value="F:purine nucleosidase activity"/>
    <property type="evidence" value="ECO:0007669"/>
    <property type="project" value="TreeGrafter"/>
</dbReference>
<dbReference type="InterPro" id="IPR036452">
    <property type="entry name" value="Ribo_hydro-like"/>
</dbReference>
<dbReference type="EMBL" id="AAXB02000001">
    <property type="protein sequence ID" value="EDM64308.1"/>
    <property type="molecule type" value="Genomic_DNA"/>
</dbReference>
<keyword evidence="2" id="KW-0326">Glycosidase</keyword>
<reference evidence="4 5" key="1">
    <citation type="submission" date="2007-03" db="EMBL/GenBank/DDBJ databases">
        <authorList>
            <person name="Fulton L."/>
            <person name="Clifton S."/>
            <person name="Fulton B."/>
            <person name="Xu J."/>
            <person name="Minx P."/>
            <person name="Pepin K.H."/>
            <person name="Johnson M."/>
            <person name="Thiruvilangam P."/>
            <person name="Bhonagiri V."/>
            <person name="Nash W.E."/>
            <person name="Mardis E.R."/>
            <person name="Wilson R.K."/>
        </authorList>
    </citation>
    <scope>NUCLEOTIDE SEQUENCE [LARGE SCALE GENOMIC DNA]</scope>
    <source>
        <strain evidence="4 5">DSM 13814</strain>
    </source>
</reference>
<dbReference type="PANTHER" id="PTHR12304">
    <property type="entry name" value="INOSINE-URIDINE PREFERRING NUCLEOSIDE HYDROLASE"/>
    <property type="match status" value="1"/>
</dbReference>
<dbReference type="Proteomes" id="UP000004016">
    <property type="component" value="Unassembled WGS sequence"/>
</dbReference>
<organism evidence="4 5">
    <name type="scientific">Dorea longicatena DSM 13814</name>
    <dbReference type="NCBI Taxonomy" id="411462"/>
    <lineage>
        <taxon>Bacteria</taxon>
        <taxon>Bacillati</taxon>
        <taxon>Bacillota</taxon>
        <taxon>Clostridia</taxon>
        <taxon>Lachnospirales</taxon>
        <taxon>Lachnospiraceae</taxon>
        <taxon>Dorea</taxon>
    </lineage>
</organism>
<feature type="domain" description="Inosine/uridine-preferring nucleoside hydrolase" evidence="3">
    <location>
        <begin position="14"/>
        <end position="311"/>
    </location>
</feature>
<dbReference type="eggNOG" id="COG1957">
    <property type="taxonomic scope" value="Bacteria"/>
</dbReference>
<dbReference type="GO" id="GO:0005829">
    <property type="term" value="C:cytosol"/>
    <property type="evidence" value="ECO:0007669"/>
    <property type="project" value="TreeGrafter"/>
</dbReference>
<name>A6BCZ1_9FIRM</name>
<dbReference type="PANTHER" id="PTHR12304:SF4">
    <property type="entry name" value="URIDINE NUCLEOSIDASE"/>
    <property type="match status" value="1"/>
</dbReference>
<sequence>MVEKGKEKMEKRKVIIDCDPGIDDSLAIMLALQSEELEVVGITIVCGNCPVEMGFGNAKKVLKHMDRLDVPVYIGAEKPLRREYVNALDTHGEDGLGESFLPEVEGFRQEMGAVEFLASKLKEGHISIIALGPMTNLATLLEQDRVAFDQIEEFVSMGGTFKSHGNCSPVAEYNYWCDPDAAAKVYDAMYQNGRKIHMIGLDVTREIVLTPTILEYMCRINAKRGVFIKKITKFYFDFHWQWEHIVGCVINDPLAVAYFIDPSICEGFESFVQIETEGISLGQSVVDSMNFYRKEPNAKVLTQVDTYRFFEMMLSRVQEVEPESLDILKNML</sequence>
<dbReference type="InterPro" id="IPR023186">
    <property type="entry name" value="IUNH"/>
</dbReference>
<dbReference type="InterPro" id="IPR001910">
    <property type="entry name" value="Inosine/uridine_hydrolase_dom"/>
</dbReference>
<dbReference type="Pfam" id="PF01156">
    <property type="entry name" value="IU_nuc_hydro"/>
    <property type="match status" value="1"/>
</dbReference>
<dbReference type="Gene3D" id="3.90.245.10">
    <property type="entry name" value="Ribonucleoside hydrolase-like"/>
    <property type="match status" value="1"/>
</dbReference>
<gene>
    <name evidence="4" type="ORF">DORLON_00154</name>
</gene>
<dbReference type="AlphaFoldDB" id="A6BCZ1"/>
<protein>
    <submittedName>
        <fullName evidence="4">Inosine-uridine preferring nucleoside hydrolase</fullName>
    </submittedName>
</protein>
<dbReference type="SUPFAM" id="SSF53590">
    <property type="entry name" value="Nucleoside hydrolase"/>
    <property type="match status" value="1"/>
</dbReference>
<dbReference type="HOGENOM" id="CLU_036838_11_0_9"/>
<evidence type="ECO:0000256" key="2">
    <source>
        <dbReference type="ARBA" id="ARBA00023295"/>
    </source>
</evidence>
<comment type="caution">
    <text evidence="4">The sequence shown here is derived from an EMBL/GenBank/DDBJ whole genome shotgun (WGS) entry which is preliminary data.</text>
</comment>